<reference evidence="7" key="1">
    <citation type="submission" date="2015-08" db="EMBL/GenBank/DDBJ databases">
        <title>Complete Genome Sequence of Azospirillum thiophilum BV-S.</title>
        <authorList>
            <person name="Fomenkov A."/>
            <person name="Vincze T."/>
            <person name="Grabovich M."/>
            <person name="Dubinina G."/>
            <person name="Orlova M."/>
            <person name="Belousova E."/>
            <person name="Roberts R.J."/>
        </authorList>
    </citation>
    <scope>NUCLEOTIDE SEQUENCE [LARGE SCALE GENOMIC DNA]</scope>
    <source>
        <strain evidence="7">BV-S</strain>
    </source>
</reference>
<dbReference type="PANTHER" id="PTHR42813:SF2">
    <property type="entry name" value="DEHYDROGENASE, ZINC-CONTAINING, PUTATIVE (AFU_ORTHOLOGUE AFUA_2G02810)-RELATED"/>
    <property type="match status" value="1"/>
</dbReference>
<dbReference type="Proteomes" id="UP000069935">
    <property type="component" value="Chromosome 1"/>
</dbReference>
<evidence type="ECO:0000256" key="1">
    <source>
        <dbReference type="ARBA" id="ARBA00001947"/>
    </source>
</evidence>
<dbReference type="Gene3D" id="3.90.180.10">
    <property type="entry name" value="Medium-chain alcohol dehydrogenases, catalytic domain"/>
    <property type="match status" value="1"/>
</dbReference>
<evidence type="ECO:0000313" key="7">
    <source>
        <dbReference type="Proteomes" id="UP000069935"/>
    </source>
</evidence>
<dbReference type="PANTHER" id="PTHR42813">
    <property type="entry name" value="ZINC-TYPE ALCOHOL DEHYDROGENASE-LIKE"/>
    <property type="match status" value="1"/>
</dbReference>
<dbReference type="Pfam" id="PF08240">
    <property type="entry name" value="ADH_N"/>
    <property type="match status" value="1"/>
</dbReference>
<dbReference type="GO" id="GO:0046872">
    <property type="term" value="F:metal ion binding"/>
    <property type="evidence" value="ECO:0007669"/>
    <property type="project" value="UniProtKB-KW"/>
</dbReference>
<dbReference type="InterPro" id="IPR011032">
    <property type="entry name" value="GroES-like_sf"/>
</dbReference>
<dbReference type="SUPFAM" id="SSF50129">
    <property type="entry name" value="GroES-like"/>
    <property type="match status" value="1"/>
</dbReference>
<dbReference type="Gene3D" id="3.40.50.720">
    <property type="entry name" value="NAD(P)-binding Rossmann-like Domain"/>
    <property type="match status" value="1"/>
</dbReference>
<feature type="domain" description="Alcohol dehydrogenase-like N-terminal" evidence="5">
    <location>
        <begin position="25"/>
        <end position="149"/>
    </location>
</feature>
<dbReference type="InterPro" id="IPR036291">
    <property type="entry name" value="NAD(P)-bd_dom_sf"/>
</dbReference>
<protein>
    <submittedName>
        <fullName evidence="6">Alcohol dehydrogenase</fullName>
    </submittedName>
</protein>
<keyword evidence="7" id="KW-1185">Reference proteome</keyword>
<organism evidence="6 7">
    <name type="scientific">Azospirillum thiophilum</name>
    <dbReference type="NCBI Taxonomy" id="528244"/>
    <lineage>
        <taxon>Bacteria</taxon>
        <taxon>Pseudomonadati</taxon>
        <taxon>Pseudomonadota</taxon>
        <taxon>Alphaproteobacteria</taxon>
        <taxon>Rhodospirillales</taxon>
        <taxon>Azospirillaceae</taxon>
        <taxon>Azospirillum</taxon>
    </lineage>
</organism>
<dbReference type="RefSeq" id="WP_045580486.1">
    <property type="nucleotide sequence ID" value="NZ_CP012401.1"/>
</dbReference>
<keyword evidence="2" id="KW-0479">Metal-binding</keyword>
<reference evidence="6 7" key="2">
    <citation type="journal article" date="2016" name="Genome Announc.">
        <title>Complete Genome Sequence of a Strain of Azospirillum thiophilum Isolated from a Sulfide Spring.</title>
        <authorList>
            <person name="Fomenkov A."/>
            <person name="Vincze T."/>
            <person name="Grabovich M."/>
            <person name="Anton B.P."/>
            <person name="Dubinina G."/>
            <person name="Orlova M."/>
            <person name="Belousova E."/>
            <person name="Roberts R.J."/>
        </authorList>
    </citation>
    <scope>NUCLEOTIDE SEQUENCE [LARGE SCALE GENOMIC DNA]</scope>
    <source>
        <strain evidence="6 7">BV-S</strain>
    </source>
</reference>
<dbReference type="AlphaFoldDB" id="A0AAC8VX61"/>
<feature type="domain" description="Alcohol dehydrogenase-like C-terminal" evidence="4">
    <location>
        <begin position="196"/>
        <end position="264"/>
    </location>
</feature>
<dbReference type="InterPro" id="IPR013149">
    <property type="entry name" value="ADH-like_C"/>
</dbReference>
<keyword evidence="3" id="KW-0862">Zinc</keyword>
<dbReference type="Pfam" id="PF00107">
    <property type="entry name" value="ADH_zinc_N"/>
    <property type="match status" value="1"/>
</dbReference>
<evidence type="ECO:0000256" key="3">
    <source>
        <dbReference type="ARBA" id="ARBA00022833"/>
    </source>
</evidence>
<dbReference type="InterPro" id="IPR013154">
    <property type="entry name" value="ADH-like_N"/>
</dbReference>
<dbReference type="KEGG" id="ati:AL072_09820"/>
<name>A0AAC8VX61_9PROT</name>
<gene>
    <name evidence="6" type="ORF">AL072_09820</name>
</gene>
<evidence type="ECO:0000313" key="6">
    <source>
        <dbReference type="EMBL" id="ALG71157.1"/>
    </source>
</evidence>
<evidence type="ECO:0000256" key="2">
    <source>
        <dbReference type="ARBA" id="ARBA00022723"/>
    </source>
</evidence>
<proteinExistence type="predicted"/>
<dbReference type="EMBL" id="CP012401">
    <property type="protein sequence ID" value="ALG71157.1"/>
    <property type="molecule type" value="Genomic_DNA"/>
</dbReference>
<accession>A0AAC8VX61</accession>
<sequence>MKALCWNGPGDLRVERVRDPVLVNPHDVIVKVTLSSVCGSDLPLLDGHVPTMRPGDIIGREFLGEIVEKGAEVRHLNRGDRVVVMSVIGCGHCGHCRNGESALCDNSNPNPERARAAYGHCGAGLFGHSHAFGGYAGSHADYVRVPYADFNAIRVPEGVSDETAVFLSDTVPTGYMAAEMAGIRPGDVVAVWGCGAVGQMAIHSAHLLGAGRVIGIDRVSGRLRAAQMKAGAETLDYGRVDVFDSLQAMTGGRGPDACIDAVGMDADDNAGDGASNPAEDLYDRGKRTVGRTVGRMVGQAVEQEAVGVRTDRPAVLRQMIESCRKGGTLSIVGEYGGLIDRFPLGAAMNKGLAFRMGRQNGQRSAMRLFEHIGKGELDPSYLMTHRLPLDDGPQGYRLFKDRAEDCLRVVFAPHS</sequence>
<dbReference type="CDD" id="cd08283">
    <property type="entry name" value="FDH_like_1"/>
    <property type="match status" value="1"/>
</dbReference>
<comment type="cofactor">
    <cofactor evidence="1">
        <name>Zn(2+)</name>
        <dbReference type="ChEBI" id="CHEBI:29105"/>
    </cofactor>
</comment>
<dbReference type="SUPFAM" id="SSF51735">
    <property type="entry name" value="NAD(P)-binding Rossmann-fold domains"/>
    <property type="match status" value="1"/>
</dbReference>
<evidence type="ECO:0000259" key="5">
    <source>
        <dbReference type="Pfam" id="PF08240"/>
    </source>
</evidence>
<evidence type="ECO:0000259" key="4">
    <source>
        <dbReference type="Pfam" id="PF00107"/>
    </source>
</evidence>